<keyword evidence="3" id="KW-1185">Reference proteome</keyword>
<evidence type="ECO:0000313" key="2">
    <source>
        <dbReference type="EMBL" id="MBD5780641.1"/>
    </source>
</evidence>
<comment type="caution">
    <text evidence="2">The sequence shown here is derived from an EMBL/GenBank/DDBJ whole genome shotgun (WGS) entry which is preliminary data.</text>
</comment>
<proteinExistence type="predicted"/>
<sequence length="234" mass="26027">MGMGKLEKMEITAFSDAEFSQPVPDGRFVTQVNPEKVSLKYEIEIPEDQAQGTSGSEARFGKIKPQELSFEFMFDSTGAIPNPDGSSPINDDGVYEKVKHFMSVVYEYNGEEHKPNNVQIAWGRLLFKCVLKTVNIDYRLFRPDGTPLRAVASASFQGSVEERLRTAIEAPASPDITHTRTVRDGETLQQLVTEVYGHPKYTVAVAQANRLPNFRRLATGQILHLPPIVGTKNA</sequence>
<dbReference type="Pfam" id="PF19266">
    <property type="entry name" value="CIS_tube"/>
    <property type="match status" value="1"/>
</dbReference>
<accession>A0A927FA98</accession>
<organism evidence="2 3">
    <name type="scientific">Pelagicoccus enzymogenes</name>
    <dbReference type="NCBI Taxonomy" id="2773457"/>
    <lineage>
        <taxon>Bacteria</taxon>
        <taxon>Pseudomonadati</taxon>
        <taxon>Verrucomicrobiota</taxon>
        <taxon>Opitutia</taxon>
        <taxon>Puniceicoccales</taxon>
        <taxon>Pelagicoccaceae</taxon>
        <taxon>Pelagicoccus</taxon>
    </lineage>
</organism>
<name>A0A927FA98_9BACT</name>
<dbReference type="EMBL" id="JACYFG010000036">
    <property type="protein sequence ID" value="MBD5780641.1"/>
    <property type="molecule type" value="Genomic_DNA"/>
</dbReference>
<dbReference type="Proteomes" id="UP000622317">
    <property type="component" value="Unassembled WGS sequence"/>
</dbReference>
<protein>
    <submittedName>
        <fullName evidence="2">LysM peptidoglycan-binding domain-containing protein</fullName>
    </submittedName>
</protein>
<gene>
    <name evidence="2" type="ORF">IEN85_14155</name>
</gene>
<dbReference type="InterPro" id="IPR045361">
    <property type="entry name" value="CIS_tube_prot_N"/>
</dbReference>
<evidence type="ECO:0000313" key="3">
    <source>
        <dbReference type="Proteomes" id="UP000622317"/>
    </source>
</evidence>
<feature type="domain" description="Contractile injection system tube protein N-terminal" evidence="1">
    <location>
        <begin position="5"/>
        <end position="166"/>
    </location>
</feature>
<dbReference type="AlphaFoldDB" id="A0A927FA98"/>
<evidence type="ECO:0000259" key="1">
    <source>
        <dbReference type="Pfam" id="PF19266"/>
    </source>
</evidence>
<reference evidence="2" key="1">
    <citation type="submission" date="2020-09" db="EMBL/GenBank/DDBJ databases">
        <title>Pelagicoccus enzymogenes sp. nov. with an EPS production, isolated from marine sediment.</title>
        <authorList>
            <person name="Feng X."/>
        </authorList>
    </citation>
    <scope>NUCLEOTIDE SEQUENCE</scope>
    <source>
        <strain evidence="2">NFK12</strain>
    </source>
</reference>